<dbReference type="Gene3D" id="3.30.420.10">
    <property type="entry name" value="Ribonuclease H-like superfamily/Ribonuclease H"/>
    <property type="match status" value="1"/>
</dbReference>
<dbReference type="InterPro" id="IPR036397">
    <property type="entry name" value="RNaseH_sf"/>
</dbReference>
<dbReference type="Pfam" id="PF17921">
    <property type="entry name" value="Integrase_H2C2"/>
    <property type="match status" value="1"/>
</dbReference>
<organism evidence="2 3">
    <name type="scientific">Mytilus galloprovincialis</name>
    <name type="common">Mediterranean mussel</name>
    <dbReference type="NCBI Taxonomy" id="29158"/>
    <lineage>
        <taxon>Eukaryota</taxon>
        <taxon>Metazoa</taxon>
        <taxon>Spiralia</taxon>
        <taxon>Lophotrochozoa</taxon>
        <taxon>Mollusca</taxon>
        <taxon>Bivalvia</taxon>
        <taxon>Autobranchia</taxon>
        <taxon>Pteriomorphia</taxon>
        <taxon>Mytilida</taxon>
        <taxon>Mytiloidea</taxon>
        <taxon>Mytilidae</taxon>
        <taxon>Mytilinae</taxon>
        <taxon>Mytilus</taxon>
    </lineage>
</organism>
<gene>
    <name evidence="2" type="ORF">MGAL_10B094434</name>
</gene>
<feature type="domain" description="Integrase catalytic" evidence="1">
    <location>
        <begin position="85"/>
        <end position="186"/>
    </location>
</feature>
<dbReference type="GO" id="GO:0015074">
    <property type="term" value="P:DNA integration"/>
    <property type="evidence" value="ECO:0007669"/>
    <property type="project" value="InterPro"/>
</dbReference>
<dbReference type="FunFam" id="1.10.340.70:FF:000001">
    <property type="entry name" value="Retrovirus-related Pol polyprotein from transposon gypsy-like Protein"/>
    <property type="match status" value="1"/>
</dbReference>
<sequence>MIKNGQLYYVKESSERLVISKDKKNSIITLCHVESGCHLGRNKTVSKISERYYWIGIVKDVTQFLKKCQECQHENKKTTKTCHEMIPVPVPYKRIWCKLGIDLIGPFLQSDKRPLSSAGYKYVLTIVDYTSKWPEAYPLYSKKAEEIASKIEDTFYRFGVCSEIVSDCGGEFNNKILNELLKKKWY</sequence>
<protein>
    <recommendedName>
        <fullName evidence="1">Integrase catalytic domain-containing protein</fullName>
    </recommendedName>
</protein>
<dbReference type="InterPro" id="IPR041588">
    <property type="entry name" value="Integrase_H2C2"/>
</dbReference>
<accession>A0A8B6GUH5</accession>
<dbReference type="InterPro" id="IPR001584">
    <property type="entry name" value="Integrase_cat-core"/>
</dbReference>
<dbReference type="EMBL" id="UYJE01008981">
    <property type="protein sequence ID" value="VDI69042.1"/>
    <property type="molecule type" value="Genomic_DNA"/>
</dbReference>
<dbReference type="PANTHER" id="PTHR37984:SF5">
    <property type="entry name" value="PROTEIN NYNRIN-LIKE"/>
    <property type="match status" value="1"/>
</dbReference>
<dbReference type="Gene3D" id="1.10.340.70">
    <property type="match status" value="1"/>
</dbReference>
<dbReference type="PANTHER" id="PTHR37984">
    <property type="entry name" value="PROTEIN CBG26694"/>
    <property type="match status" value="1"/>
</dbReference>
<dbReference type="InterPro" id="IPR050951">
    <property type="entry name" value="Retrovirus_Pol_polyprotein"/>
</dbReference>
<evidence type="ECO:0000313" key="2">
    <source>
        <dbReference type="EMBL" id="VDI69042.1"/>
    </source>
</evidence>
<comment type="caution">
    <text evidence="2">The sequence shown here is derived from an EMBL/GenBank/DDBJ whole genome shotgun (WGS) entry which is preliminary data.</text>
</comment>
<evidence type="ECO:0000259" key="1">
    <source>
        <dbReference type="PROSITE" id="PS50994"/>
    </source>
</evidence>
<dbReference type="GO" id="GO:0003676">
    <property type="term" value="F:nucleic acid binding"/>
    <property type="evidence" value="ECO:0007669"/>
    <property type="project" value="InterPro"/>
</dbReference>
<name>A0A8B6GUH5_MYTGA</name>
<evidence type="ECO:0000313" key="3">
    <source>
        <dbReference type="Proteomes" id="UP000596742"/>
    </source>
</evidence>
<dbReference type="SUPFAM" id="SSF53098">
    <property type="entry name" value="Ribonuclease H-like"/>
    <property type="match status" value="1"/>
</dbReference>
<dbReference type="OrthoDB" id="10047254at2759"/>
<dbReference type="PROSITE" id="PS50994">
    <property type="entry name" value="INTEGRASE"/>
    <property type="match status" value="1"/>
</dbReference>
<proteinExistence type="predicted"/>
<dbReference type="InterPro" id="IPR012337">
    <property type="entry name" value="RNaseH-like_sf"/>
</dbReference>
<reference evidence="2" key="1">
    <citation type="submission" date="2018-11" db="EMBL/GenBank/DDBJ databases">
        <authorList>
            <person name="Alioto T."/>
            <person name="Alioto T."/>
        </authorList>
    </citation>
    <scope>NUCLEOTIDE SEQUENCE</scope>
</reference>
<dbReference type="Proteomes" id="UP000596742">
    <property type="component" value="Unassembled WGS sequence"/>
</dbReference>
<dbReference type="AlphaFoldDB" id="A0A8B6GUH5"/>
<keyword evidence="3" id="KW-1185">Reference proteome</keyword>